<name>A0AA48HWD6_9FIRM</name>
<dbReference type="CDD" id="cd00761">
    <property type="entry name" value="Glyco_tranf_GTA_type"/>
    <property type="match status" value="1"/>
</dbReference>
<dbReference type="InterPro" id="IPR001173">
    <property type="entry name" value="Glyco_trans_2-like"/>
</dbReference>
<dbReference type="AlphaFoldDB" id="A0AA48HWD6"/>
<gene>
    <name evidence="4" type="ORF">RsTaC01_0425</name>
</gene>
<organism evidence="4">
    <name type="scientific">Candidatus Paraimprobicoccus trichonymphae</name>
    <dbReference type="NCBI Taxonomy" id="3033793"/>
    <lineage>
        <taxon>Bacteria</taxon>
        <taxon>Bacillati</taxon>
        <taxon>Bacillota</taxon>
        <taxon>Clostridia</taxon>
        <taxon>Candidatus Paraimprobicoccus</taxon>
    </lineage>
</organism>
<sequence>MPEISIVIPVYNTDKYLKSCLDSVLAQNFKDFELIIVNDGSIDNSLKICKNYKKKDKRIKLIDKKNNGVGSARNIGIDISNSKYIGFVDSDDYIDSDMYEFLYGNLKKYNSDISICGICNLFFSNNKIIKKNQSKIITEKCFNNKEAFKEILESKLFSVNPVNKLFKKSLFENIRFPEKKTAEDAFTIPEVILKSKKVIYNSKAKYNYVRRQNSITTSNFNLRDLDVIDAYKKHFVTIKSEFPEYIKQGEFRYLWSHIYILDKFTFSEKISYDIEYNYIVKKLEKSLFSIISNPYFSLKRKFMMVIFFINKNLYKKILLKFTF</sequence>
<keyword evidence="2" id="KW-0808">Transferase</keyword>
<evidence type="ECO:0000256" key="1">
    <source>
        <dbReference type="ARBA" id="ARBA00022676"/>
    </source>
</evidence>
<proteinExistence type="predicted"/>
<evidence type="ECO:0000259" key="3">
    <source>
        <dbReference type="Pfam" id="PF00535"/>
    </source>
</evidence>
<dbReference type="EMBL" id="AP027925">
    <property type="protein sequence ID" value="BED92613.1"/>
    <property type="molecule type" value="Genomic_DNA"/>
</dbReference>
<evidence type="ECO:0000313" key="4">
    <source>
        <dbReference type="EMBL" id="BED92613.1"/>
    </source>
</evidence>
<dbReference type="PANTHER" id="PTHR22916:SF51">
    <property type="entry name" value="GLYCOSYLTRANSFERASE EPSH-RELATED"/>
    <property type="match status" value="1"/>
</dbReference>
<dbReference type="Gene3D" id="3.90.550.10">
    <property type="entry name" value="Spore Coat Polysaccharide Biosynthesis Protein SpsA, Chain A"/>
    <property type="match status" value="1"/>
</dbReference>
<reference evidence="4" key="1">
    <citation type="journal article" date="2023" name="ISME J.">
        <title>Emergence of putative energy parasites within Clostridia revealed by genome analysis of a novel endosymbiotic clade.</title>
        <authorList>
            <person name="Takahashi K."/>
            <person name="Kuwahara H."/>
            <person name="Horikawa Y."/>
            <person name="Izawa K."/>
            <person name="Kato D."/>
            <person name="Inagaki T."/>
            <person name="Yuki M."/>
            <person name="Ohkuma M."/>
            <person name="Hongoh Y."/>
        </authorList>
    </citation>
    <scope>NUCLEOTIDE SEQUENCE</scope>
    <source>
        <strain evidence="4">RsTa-C01</strain>
    </source>
</reference>
<dbReference type="GO" id="GO:0016757">
    <property type="term" value="F:glycosyltransferase activity"/>
    <property type="evidence" value="ECO:0007669"/>
    <property type="project" value="UniProtKB-KW"/>
</dbReference>
<evidence type="ECO:0000256" key="2">
    <source>
        <dbReference type="ARBA" id="ARBA00022679"/>
    </source>
</evidence>
<accession>A0AA48HWD6</accession>
<dbReference type="KEGG" id="ptrh:RsTaC01_0425"/>
<dbReference type="SUPFAM" id="SSF53448">
    <property type="entry name" value="Nucleotide-diphospho-sugar transferases"/>
    <property type="match status" value="1"/>
</dbReference>
<protein>
    <submittedName>
        <fullName evidence="4">Glycosyltransferase group 2 family protein</fullName>
    </submittedName>
</protein>
<dbReference type="Pfam" id="PF00535">
    <property type="entry name" value="Glycos_transf_2"/>
    <property type="match status" value="1"/>
</dbReference>
<keyword evidence="1" id="KW-0328">Glycosyltransferase</keyword>
<dbReference type="InterPro" id="IPR029044">
    <property type="entry name" value="Nucleotide-diphossugar_trans"/>
</dbReference>
<dbReference type="PANTHER" id="PTHR22916">
    <property type="entry name" value="GLYCOSYLTRANSFERASE"/>
    <property type="match status" value="1"/>
</dbReference>
<dbReference type="Proteomes" id="UP001335720">
    <property type="component" value="Chromosome"/>
</dbReference>
<feature type="domain" description="Glycosyltransferase 2-like" evidence="3">
    <location>
        <begin position="5"/>
        <end position="174"/>
    </location>
</feature>